<name>A0A0U3MYF9_9BURK</name>
<organism evidence="1 2">
    <name type="scientific">Roseateles depolymerans</name>
    <dbReference type="NCBI Taxonomy" id="76731"/>
    <lineage>
        <taxon>Bacteria</taxon>
        <taxon>Pseudomonadati</taxon>
        <taxon>Pseudomonadota</taxon>
        <taxon>Betaproteobacteria</taxon>
        <taxon>Burkholderiales</taxon>
        <taxon>Sphaerotilaceae</taxon>
        <taxon>Roseateles</taxon>
    </lineage>
</organism>
<dbReference type="EMBL" id="CP013729">
    <property type="protein sequence ID" value="ALV04987.1"/>
    <property type="molecule type" value="Genomic_DNA"/>
</dbReference>
<dbReference type="Proteomes" id="UP000060699">
    <property type="component" value="Chromosome"/>
</dbReference>
<reference evidence="1 2" key="1">
    <citation type="submission" date="2015-12" db="EMBL/GenBank/DDBJ databases">
        <title>Complete genome of Roseateles depolymerans KCTC 42856.</title>
        <authorList>
            <person name="Kim K.M."/>
        </authorList>
    </citation>
    <scope>NUCLEOTIDE SEQUENCE [LARGE SCALE GENOMIC DNA]</scope>
    <source>
        <strain evidence="1 2">KCTC 42856</strain>
    </source>
</reference>
<protein>
    <submittedName>
        <fullName evidence="1">Uncharacterized protein</fullName>
    </submittedName>
</protein>
<keyword evidence="2" id="KW-1185">Reference proteome</keyword>
<gene>
    <name evidence="1" type="ORF">RD2015_486</name>
</gene>
<accession>A0A0U3MYF9</accession>
<dbReference type="OrthoDB" id="7432609at2"/>
<evidence type="ECO:0000313" key="1">
    <source>
        <dbReference type="EMBL" id="ALV04987.1"/>
    </source>
</evidence>
<dbReference type="AlphaFoldDB" id="A0A0U3MYF9"/>
<dbReference type="RefSeq" id="WP_058933539.1">
    <property type="nucleotide sequence ID" value="NZ_CP013729.1"/>
</dbReference>
<evidence type="ECO:0000313" key="2">
    <source>
        <dbReference type="Proteomes" id="UP000060699"/>
    </source>
</evidence>
<sequence>MSITPTLVRRVFDQTLETFFEHEVQEVLEGVNERSNCGRMAICLQHAANAHGLVDYYADTEYNRKQDGKVKTILDGAMRVIAINCDLLLHSRGQIIRQDNLIAIEVKKRDTPPADKYKDRERLRALTKGSYDDIWSADGVALPEHVCGYVLGVFVELDRFKRICQLEYYEGGQKVEQSSRTF</sequence>
<dbReference type="KEGG" id="rdp:RD2015_486"/>
<proteinExistence type="predicted"/>